<evidence type="ECO:0000256" key="10">
    <source>
        <dbReference type="SAM" id="Phobius"/>
    </source>
</evidence>
<keyword evidence="7 10" id="KW-0472">Membrane</keyword>
<dbReference type="GO" id="GO:0007156">
    <property type="term" value="P:homophilic cell adhesion via plasma membrane adhesion molecules"/>
    <property type="evidence" value="ECO:0007669"/>
    <property type="project" value="InterPro"/>
</dbReference>
<keyword evidence="4 9" id="KW-0106">Calcium</keyword>
<evidence type="ECO:0000256" key="4">
    <source>
        <dbReference type="ARBA" id="ARBA00022837"/>
    </source>
</evidence>
<keyword evidence="3" id="KW-0677">Repeat</keyword>
<reference evidence="12 13" key="1">
    <citation type="submission" date="2019-10" db="EMBL/GenBank/DDBJ databases">
        <title>Assembly and Annotation for the nematode Trichostrongylus colubriformis.</title>
        <authorList>
            <person name="Martin J."/>
        </authorList>
    </citation>
    <scope>NUCLEOTIDE SEQUENCE [LARGE SCALE GENOMIC DNA]</scope>
    <source>
        <strain evidence="12">G859</strain>
        <tissue evidence="12">Whole worm</tissue>
    </source>
</reference>
<keyword evidence="5" id="KW-0130">Cell adhesion</keyword>
<comment type="subcellular location">
    <subcellularLocation>
        <location evidence="1">Membrane</location>
    </subcellularLocation>
</comment>
<feature type="domain" description="Cadherin" evidence="11">
    <location>
        <begin position="268"/>
        <end position="332"/>
    </location>
</feature>
<evidence type="ECO:0000256" key="8">
    <source>
        <dbReference type="ARBA" id="ARBA00023180"/>
    </source>
</evidence>
<keyword evidence="13" id="KW-1185">Reference proteome</keyword>
<dbReference type="PRINTS" id="PR00205">
    <property type="entry name" value="CADHERIN"/>
</dbReference>
<dbReference type="SUPFAM" id="SSF49313">
    <property type="entry name" value="Cadherin-like"/>
    <property type="match status" value="10"/>
</dbReference>
<feature type="domain" description="Cadherin" evidence="11">
    <location>
        <begin position="642"/>
        <end position="741"/>
    </location>
</feature>
<feature type="transmembrane region" description="Helical" evidence="10">
    <location>
        <begin position="1255"/>
        <end position="1276"/>
    </location>
</feature>
<evidence type="ECO:0000313" key="13">
    <source>
        <dbReference type="Proteomes" id="UP001331761"/>
    </source>
</evidence>
<evidence type="ECO:0000259" key="11">
    <source>
        <dbReference type="PROSITE" id="PS50268"/>
    </source>
</evidence>
<proteinExistence type="predicted"/>
<dbReference type="Gene3D" id="2.60.40.60">
    <property type="entry name" value="Cadherins"/>
    <property type="match status" value="9"/>
</dbReference>
<feature type="domain" description="Cadherin" evidence="11">
    <location>
        <begin position="1036"/>
        <end position="1131"/>
    </location>
</feature>
<name>A0AAN8FAK8_TRICO</name>
<evidence type="ECO:0000256" key="5">
    <source>
        <dbReference type="ARBA" id="ARBA00022889"/>
    </source>
</evidence>
<dbReference type="CDD" id="cd11304">
    <property type="entry name" value="Cadherin_repeat"/>
    <property type="match status" value="10"/>
</dbReference>
<sequence length="1337" mass="149202">MFQVVGADGSPGESFSLVFQGQRRARATLEIQVVDVNDNAPQFVNAPTAISVSEDDTFTVDKAKCDNKECTTTLRLAKPLDFESQRVHHVLITAEDGNPLSNRTLSTTHTIAIHVTDEDDEPPVFENDLSQEILLTSTQTIGDEILILRAVDGDEAMKNKTKIRENFALWCASFQRRIYWGSASKRDKAMGPVTNYTRHPSWQMTGDLCNGKVYLATIKEGESNFEEPLEIRLSQPTVVSPSGRCQINVDVIKVNDNAPKCLHDSFTFYVTENHKPTVLGNVTGELRSLLPIDREEHDKFELTVTAIDARGKQTDCPGKVFVRDINDNTPTFEHPAYLIEIDEEKTLKQKLEAFDPDIGENGEIIYTLENVPPGLAVEASAGILFIGKLDRDTMDSDSVHLVLRATDRGQPPRTSVTNVTIKVKDINDNWPAFTNSRYSLVLDANISPGGVIGAVQADDGDATSPNNVIRYVSEDPRFRITDNGEIIYAGEGVLSKARNQISDISAEFRVFAIDGGEPPRNSSAIVVINEHKSSMQSEHTAQIMLNETAERLMVALYTLVWWLLLLRYRAQPVFALILTNDEVKEWLDIDSTTGAIHTKKHPLPIKVKQIRLYISMKKDKREVPVELIINVVDTSDTTPFFNKKSYKAVVSEDIRIGSRLLQVDADADGESPLKYILENVSGPPDLLEIDDEGFIKNKAKLDFESYRKLEGRVIAMDRDGNNASTNFSILLTDANDNRPVFVNGSVFTAYIEESAEIGTILDLPYPLATDGDKGPFSRLLYTLVGEDGHFKIDKNTSEISLTSKLDYEIQRSHSLTVRCVDNAEEEPFNEVFASVTVLVRDVNDNPPVIHNSDLNRLTVSENTPINTTITILSVSDADEGGKQLVSLDANHTLFRVTDNRRLIVAGQLNEHTGERLCSNIVATDAGSPPLSMSYPYCVTVYPASANHNSPVIVFPKPESIHYFDENTVYDELLLVKLLEEERMDDVTYKFDTTFKKDWERFSLNTSGSLLSDAPFDFEKKPVYELKILACRHTNCSSVHIFLSVNDRNDHCPSFSLQICYTTDSPLFFFMDRTVPILYTNQSFDREQSKEIQFKVIAYDCQLACSDSERPVNATITAVVTIGDVNDNFPRFSEKTYHATVIQSYSLLNSPISIDAKTGDLTANEALRETSYSFTVTVTDGVGHEDSAIVIISVVAYSQQFELLFDAPYDFIKRNQKHIVKKLMSSNSTSRRELRNAYGLRDVEAVSIAGPKTLEAIIFGVMVTVLLLLFLCLCLYCRQRHSYARKLQHISAQAAAHHASLSRQPTQKVNPYYNNATAAAAIRTVAPPPPPPLQSTEL</sequence>
<organism evidence="12 13">
    <name type="scientific">Trichostrongylus colubriformis</name>
    <name type="common">Black scour worm</name>
    <dbReference type="NCBI Taxonomy" id="6319"/>
    <lineage>
        <taxon>Eukaryota</taxon>
        <taxon>Metazoa</taxon>
        <taxon>Ecdysozoa</taxon>
        <taxon>Nematoda</taxon>
        <taxon>Chromadorea</taxon>
        <taxon>Rhabditida</taxon>
        <taxon>Rhabditina</taxon>
        <taxon>Rhabditomorpha</taxon>
        <taxon>Strongyloidea</taxon>
        <taxon>Trichostrongylidae</taxon>
        <taxon>Trichostrongylus</taxon>
    </lineage>
</organism>
<dbReference type="PANTHER" id="PTHR24026">
    <property type="entry name" value="FAT ATYPICAL CADHERIN-RELATED"/>
    <property type="match status" value="1"/>
</dbReference>
<feature type="domain" description="Cadherin" evidence="11">
    <location>
        <begin position="851"/>
        <end position="952"/>
    </location>
</feature>
<dbReference type="GO" id="GO:0005509">
    <property type="term" value="F:calcium ion binding"/>
    <property type="evidence" value="ECO:0007669"/>
    <property type="project" value="UniProtKB-UniRule"/>
</dbReference>
<evidence type="ECO:0000256" key="3">
    <source>
        <dbReference type="ARBA" id="ARBA00022737"/>
    </source>
</evidence>
<protein>
    <recommendedName>
        <fullName evidence="11">Cadherin domain-containing protein</fullName>
    </recommendedName>
</protein>
<dbReference type="PROSITE" id="PS00232">
    <property type="entry name" value="CADHERIN_1"/>
    <property type="match status" value="4"/>
</dbReference>
<evidence type="ECO:0000256" key="7">
    <source>
        <dbReference type="ARBA" id="ARBA00023136"/>
    </source>
</evidence>
<evidence type="ECO:0000256" key="1">
    <source>
        <dbReference type="ARBA" id="ARBA00004370"/>
    </source>
</evidence>
<evidence type="ECO:0000256" key="6">
    <source>
        <dbReference type="ARBA" id="ARBA00022989"/>
    </source>
</evidence>
<dbReference type="Proteomes" id="UP001331761">
    <property type="component" value="Unassembled WGS sequence"/>
</dbReference>
<accession>A0AAN8FAK8</accession>
<evidence type="ECO:0000256" key="9">
    <source>
        <dbReference type="PROSITE-ProRule" id="PRU00043"/>
    </source>
</evidence>
<dbReference type="SMART" id="SM00112">
    <property type="entry name" value="CA"/>
    <property type="match status" value="9"/>
</dbReference>
<dbReference type="InterPro" id="IPR020894">
    <property type="entry name" value="Cadherin_CS"/>
</dbReference>
<dbReference type="GO" id="GO:0005886">
    <property type="term" value="C:plasma membrane"/>
    <property type="evidence" value="ECO:0007669"/>
    <property type="project" value="UniProtKB-SubCell"/>
</dbReference>
<comment type="caution">
    <text evidence="12">The sequence shown here is derived from an EMBL/GenBank/DDBJ whole genome shotgun (WGS) entry which is preliminary data.</text>
</comment>
<keyword evidence="6 10" id="KW-1133">Transmembrane helix</keyword>
<dbReference type="EMBL" id="WIXE01021807">
    <property type="protein sequence ID" value="KAK5968038.1"/>
    <property type="molecule type" value="Genomic_DNA"/>
</dbReference>
<keyword evidence="8" id="KW-0325">Glycoprotein</keyword>
<dbReference type="InterPro" id="IPR002126">
    <property type="entry name" value="Cadherin-like_dom"/>
</dbReference>
<gene>
    <name evidence="12" type="ORF">GCK32_001330</name>
</gene>
<feature type="domain" description="Cadherin" evidence="11">
    <location>
        <begin position="743"/>
        <end position="849"/>
    </location>
</feature>
<feature type="domain" description="Cadherin" evidence="11">
    <location>
        <begin position="333"/>
        <end position="433"/>
    </location>
</feature>
<dbReference type="Pfam" id="PF00028">
    <property type="entry name" value="Cadherin"/>
    <property type="match status" value="2"/>
</dbReference>
<keyword evidence="2 10" id="KW-0812">Transmembrane</keyword>
<dbReference type="PANTHER" id="PTHR24026:SF136">
    <property type="entry name" value="PROTOCADHERIN-23"/>
    <property type="match status" value="1"/>
</dbReference>
<dbReference type="InterPro" id="IPR015919">
    <property type="entry name" value="Cadherin-like_sf"/>
</dbReference>
<evidence type="ECO:0000313" key="12">
    <source>
        <dbReference type="EMBL" id="KAK5968038.1"/>
    </source>
</evidence>
<feature type="domain" description="Cadherin" evidence="11">
    <location>
        <begin position="31"/>
        <end position="125"/>
    </location>
</feature>
<evidence type="ECO:0000256" key="2">
    <source>
        <dbReference type="ARBA" id="ARBA00022692"/>
    </source>
</evidence>
<dbReference type="PROSITE" id="PS50268">
    <property type="entry name" value="CADHERIN_2"/>
    <property type="match status" value="7"/>
</dbReference>